<dbReference type="EC" id="2.3.2.31" evidence="3"/>
<dbReference type="GO" id="GO:0061512">
    <property type="term" value="P:protein localization to cilium"/>
    <property type="evidence" value="ECO:0007669"/>
    <property type="project" value="TreeGrafter"/>
</dbReference>
<comment type="similarity">
    <text evidence="2">Belongs to the RBR family. Ariadne subfamily.</text>
</comment>
<comment type="similarity">
    <text evidence="11">Belongs to the BBS4 family.</text>
</comment>
<reference evidence="17 18" key="1">
    <citation type="journal article" date="2021" name="Cell">
        <title>Tracing the genetic footprints of vertebrate landing in non-teleost ray-finned fishes.</title>
        <authorList>
            <person name="Bi X."/>
            <person name="Wang K."/>
            <person name="Yang L."/>
            <person name="Pan H."/>
            <person name="Jiang H."/>
            <person name="Wei Q."/>
            <person name="Fang M."/>
            <person name="Yu H."/>
            <person name="Zhu C."/>
            <person name="Cai Y."/>
            <person name="He Y."/>
            <person name="Gan X."/>
            <person name="Zeng H."/>
            <person name="Yu D."/>
            <person name="Zhu Y."/>
            <person name="Jiang H."/>
            <person name="Qiu Q."/>
            <person name="Yang H."/>
            <person name="Zhang Y.E."/>
            <person name="Wang W."/>
            <person name="Zhu M."/>
            <person name="He S."/>
            <person name="Zhang G."/>
        </authorList>
    </citation>
    <scope>NUCLEOTIDE SEQUENCE [LARGE SCALE GENOMIC DNA]</scope>
    <source>
        <strain evidence="17">Bchr_013</strain>
    </source>
</reference>
<feature type="repeat" description="TPR" evidence="13">
    <location>
        <begin position="569"/>
        <end position="602"/>
    </location>
</feature>
<evidence type="ECO:0000256" key="9">
    <source>
        <dbReference type="ARBA" id="ARBA00022803"/>
    </source>
</evidence>
<keyword evidence="18" id="KW-1185">Reference proteome</keyword>
<sequence length="786" mass="89999">MSITGRGETRLGRRRRPTGSGRRRRPTVRYFDGNLEKLFSECHVINPSKKSRTRQMNTRSSAQDMPCQICYLNYPNSYFTGLECGHKFCMQCWSEYLTTKIIEEGMGQTISCPAHGCDILVDDSTVIFNCGENWHDPVKCKWLRKWIKKCDDDSETSNWIAANTKECPKCHVTIEKDGGCNHMVCRNQNCKAEFCWVCLGPWEPHGSAWYNCNRYNEDDAKAARDAQERSRAALQRYLFYCNRYMNHMQSLRFEHKLYAQVKQKMEEMQQHNMSWIEVQFLKKAVDVLCQCRATLMYTYVFAFYLKKNNQSIIFESLQLPVSIDYKKPRSKKVQELPILERRNWLIHLHYIQKDYETCKAIIKEQLQEAQGTCEYAVYVQALIFRLEGKIQESLELFQTCAILNPQSSDNLKQVARSLFLLGKHKAAIEVYNDAAKLNQDWASEQLNYALQLNKHDLTFIMLGKMHMLEGDTDKAIEVYKKAVEFSPENTELLTTLGLLYLKAILAAGSMMQTHGDFDVAMTKYRVAAYSVPESPPLWNNIGMCFFGKKKYVAAISCLKRANYLAPFDWKILYNLGLVHLTMQQYASAFHFLSAAINLQPKMGELYMLLAVALTNLEDIENAKRSYEQAASLELFNPLVNLNYAILLYNQGDKKGALQQYQEMERRVNKIKESSNNTEFDPEMVEMAQKMGAALQVGENLVWTKPAKDMKSKQRNTSSSKPLTLQQPLGSNQALGQAMSSAAGYSKSIQLSTGGSRQKPPSLPLEPDVCTDANTGESGFTPEVKDK</sequence>
<dbReference type="GO" id="GO:0061630">
    <property type="term" value="F:ubiquitin protein ligase activity"/>
    <property type="evidence" value="ECO:0007669"/>
    <property type="project" value="UniProtKB-EC"/>
</dbReference>
<dbReference type="InterPro" id="IPR011990">
    <property type="entry name" value="TPR-like_helical_dom_sf"/>
</dbReference>
<evidence type="ECO:0000256" key="6">
    <source>
        <dbReference type="ARBA" id="ARBA00022737"/>
    </source>
</evidence>
<keyword evidence="4" id="KW-0808">Transferase</keyword>
<dbReference type="FunFam" id="1.25.40.10:FF:000265">
    <property type="entry name" value="Bardet-Biedl syndrome 4 (Human)"/>
    <property type="match status" value="1"/>
</dbReference>
<proteinExistence type="inferred from homology"/>
<evidence type="ECO:0000256" key="5">
    <source>
        <dbReference type="ARBA" id="ARBA00022723"/>
    </source>
</evidence>
<feature type="repeat" description="TPR" evidence="13">
    <location>
        <begin position="456"/>
        <end position="489"/>
    </location>
</feature>
<organism evidence="17 18">
    <name type="scientific">Polypterus senegalus</name>
    <name type="common">Senegal bichir</name>
    <dbReference type="NCBI Taxonomy" id="55291"/>
    <lineage>
        <taxon>Eukaryota</taxon>
        <taxon>Metazoa</taxon>
        <taxon>Chordata</taxon>
        <taxon>Craniata</taxon>
        <taxon>Vertebrata</taxon>
        <taxon>Euteleostomi</taxon>
        <taxon>Actinopterygii</taxon>
        <taxon>Polypteriformes</taxon>
        <taxon>Polypteridae</taxon>
        <taxon>Polypterus</taxon>
    </lineage>
</organism>
<dbReference type="PROSITE" id="PS50293">
    <property type="entry name" value="TPR_REGION"/>
    <property type="match status" value="1"/>
</dbReference>
<dbReference type="SMART" id="SM00028">
    <property type="entry name" value="TPR"/>
    <property type="match status" value="6"/>
</dbReference>
<evidence type="ECO:0000256" key="4">
    <source>
        <dbReference type="ARBA" id="ARBA00022679"/>
    </source>
</evidence>
<evidence type="ECO:0000256" key="8">
    <source>
        <dbReference type="ARBA" id="ARBA00022786"/>
    </source>
</evidence>
<accession>A0A8X8BXP5</accession>
<dbReference type="InterPro" id="IPR018957">
    <property type="entry name" value="Znf_C3HC4_RING-type"/>
</dbReference>
<dbReference type="EMBL" id="JAATIS010000094">
    <property type="protein sequence ID" value="KAG2471266.1"/>
    <property type="molecule type" value="Genomic_DNA"/>
</dbReference>
<dbReference type="GO" id="GO:0008270">
    <property type="term" value="F:zinc ion binding"/>
    <property type="evidence" value="ECO:0007669"/>
    <property type="project" value="UniProtKB-KW"/>
</dbReference>
<keyword evidence="7 12" id="KW-0863">Zinc-finger</keyword>
<dbReference type="InterPro" id="IPR045840">
    <property type="entry name" value="Ariadne"/>
</dbReference>
<feature type="domain" description="RING-type" evidence="15">
    <location>
        <begin position="67"/>
        <end position="115"/>
    </location>
</feature>
<keyword evidence="10" id="KW-0862">Zinc</keyword>
<evidence type="ECO:0000256" key="13">
    <source>
        <dbReference type="PROSITE-ProRule" id="PRU00339"/>
    </source>
</evidence>
<dbReference type="Pfam" id="PF13181">
    <property type="entry name" value="TPR_8"/>
    <property type="match status" value="3"/>
</dbReference>
<evidence type="ECO:0000256" key="2">
    <source>
        <dbReference type="ARBA" id="ARBA00005884"/>
    </source>
</evidence>
<protein>
    <recommendedName>
        <fullName evidence="3">RBR-type E3 ubiquitin transferase</fullName>
        <ecNumber evidence="3">2.3.2.31</ecNumber>
    </recommendedName>
</protein>
<gene>
    <name evidence="17" type="primary">Bbs4</name>
    <name evidence="17" type="ORF">GTO96_0006256</name>
</gene>
<dbReference type="Gene3D" id="3.30.40.10">
    <property type="entry name" value="Zinc/RING finger domain, C3HC4 (zinc finger)"/>
    <property type="match status" value="1"/>
</dbReference>
<evidence type="ECO:0000259" key="15">
    <source>
        <dbReference type="PROSITE" id="PS50089"/>
    </source>
</evidence>
<dbReference type="Pfam" id="PF00097">
    <property type="entry name" value="zf-C3HC4"/>
    <property type="match status" value="1"/>
</dbReference>
<dbReference type="SMART" id="SM00647">
    <property type="entry name" value="IBR"/>
    <property type="match status" value="2"/>
</dbReference>
<evidence type="ECO:0000256" key="11">
    <source>
        <dbReference type="ARBA" id="ARBA00023778"/>
    </source>
</evidence>
<name>A0A8X8BXP5_POLSE</name>
<dbReference type="InterPro" id="IPR019734">
    <property type="entry name" value="TPR_rpt"/>
</dbReference>
<feature type="domain" description="RING-type" evidence="16">
    <location>
        <begin position="63"/>
        <end position="216"/>
    </location>
</feature>
<dbReference type="PROSITE" id="PS51873">
    <property type="entry name" value="TRIAD"/>
    <property type="match status" value="1"/>
</dbReference>
<evidence type="ECO:0000259" key="16">
    <source>
        <dbReference type="PROSITE" id="PS51873"/>
    </source>
</evidence>
<dbReference type="Gene3D" id="1.25.40.10">
    <property type="entry name" value="Tetratricopeptide repeat domain"/>
    <property type="match status" value="3"/>
</dbReference>
<keyword evidence="6" id="KW-0677">Repeat</keyword>
<feature type="non-terminal residue" evidence="17">
    <location>
        <position position="786"/>
    </location>
</feature>
<dbReference type="GO" id="GO:0060271">
    <property type="term" value="P:cilium assembly"/>
    <property type="evidence" value="ECO:0007669"/>
    <property type="project" value="TreeGrafter"/>
</dbReference>
<dbReference type="FunFam" id="3.30.40.10:FF:000019">
    <property type="entry name" value="RBR-type E3 ubiquitin transferase"/>
    <property type="match status" value="1"/>
</dbReference>
<dbReference type="SUPFAM" id="SSF81901">
    <property type="entry name" value="HCP-like"/>
    <property type="match status" value="1"/>
</dbReference>
<dbReference type="InterPro" id="IPR013083">
    <property type="entry name" value="Znf_RING/FYVE/PHD"/>
</dbReference>
<evidence type="ECO:0000256" key="14">
    <source>
        <dbReference type="SAM" id="MobiDB-lite"/>
    </source>
</evidence>
<dbReference type="Pfam" id="PF13414">
    <property type="entry name" value="TPR_11"/>
    <property type="match status" value="1"/>
</dbReference>
<feature type="region of interest" description="Disordered" evidence="14">
    <location>
        <begin position="1"/>
        <end position="26"/>
    </location>
</feature>
<dbReference type="SUPFAM" id="SSF57850">
    <property type="entry name" value="RING/U-box"/>
    <property type="match status" value="2"/>
</dbReference>
<dbReference type="PROSITE" id="PS50005">
    <property type="entry name" value="TPR"/>
    <property type="match status" value="2"/>
</dbReference>
<dbReference type="FunFam" id="1.20.120.1750:FF:000002">
    <property type="entry name" value="RBR-type E3 ubiquitin transferase"/>
    <property type="match status" value="1"/>
</dbReference>
<feature type="region of interest" description="Disordered" evidence="14">
    <location>
        <begin position="706"/>
        <end position="786"/>
    </location>
</feature>
<dbReference type="CDD" id="cd16626">
    <property type="entry name" value="RING-HC_RBR_HHARI"/>
    <property type="match status" value="1"/>
</dbReference>
<feature type="compositionally biased region" description="Polar residues" evidence="14">
    <location>
        <begin position="714"/>
        <end position="739"/>
    </location>
</feature>
<dbReference type="InterPro" id="IPR044066">
    <property type="entry name" value="TRIAD_supradom"/>
</dbReference>
<feature type="non-terminal residue" evidence="17">
    <location>
        <position position="1"/>
    </location>
</feature>
<dbReference type="SUPFAM" id="SSF48452">
    <property type="entry name" value="TPR-like"/>
    <property type="match status" value="1"/>
</dbReference>
<comment type="catalytic activity">
    <reaction evidence="1">
        <text>[E2 ubiquitin-conjugating enzyme]-S-ubiquitinyl-L-cysteine + [acceptor protein]-L-lysine = [E2 ubiquitin-conjugating enzyme]-L-cysteine + [acceptor protein]-N(6)-ubiquitinyl-L-lysine.</text>
        <dbReference type="EC" id="2.3.2.31"/>
    </reaction>
</comment>
<feature type="compositionally biased region" description="Basic residues" evidence="14">
    <location>
        <begin position="12"/>
        <end position="26"/>
    </location>
</feature>
<dbReference type="GO" id="GO:0005737">
    <property type="term" value="C:cytoplasm"/>
    <property type="evidence" value="ECO:0007669"/>
    <property type="project" value="UniProtKB-ARBA"/>
</dbReference>
<comment type="caution">
    <text evidence="17">The sequence shown here is derived from an EMBL/GenBank/DDBJ whole genome shotgun (WGS) entry which is preliminary data.</text>
</comment>
<keyword evidence="5" id="KW-0479">Metal-binding</keyword>
<dbReference type="InterPro" id="IPR001841">
    <property type="entry name" value="Znf_RING"/>
</dbReference>
<dbReference type="PROSITE" id="PS50089">
    <property type="entry name" value="ZF_RING_2"/>
    <property type="match status" value="1"/>
</dbReference>
<dbReference type="AlphaFoldDB" id="A0A8X8BXP5"/>
<evidence type="ECO:0000256" key="1">
    <source>
        <dbReference type="ARBA" id="ARBA00001798"/>
    </source>
</evidence>
<evidence type="ECO:0000256" key="12">
    <source>
        <dbReference type="PROSITE-ProRule" id="PRU00175"/>
    </source>
</evidence>
<evidence type="ECO:0000256" key="3">
    <source>
        <dbReference type="ARBA" id="ARBA00012251"/>
    </source>
</evidence>
<evidence type="ECO:0000313" key="18">
    <source>
        <dbReference type="Proteomes" id="UP000886611"/>
    </source>
</evidence>
<dbReference type="Gene3D" id="1.20.120.1750">
    <property type="match status" value="1"/>
</dbReference>
<keyword evidence="9 13" id="KW-0802">TPR repeat</keyword>
<evidence type="ECO:0000313" key="17">
    <source>
        <dbReference type="EMBL" id="KAG2471266.1"/>
    </source>
</evidence>
<feature type="compositionally biased region" description="Polar residues" evidence="14">
    <location>
        <begin position="746"/>
        <end position="755"/>
    </location>
</feature>
<dbReference type="InterPro" id="IPR002867">
    <property type="entry name" value="IBR_dom"/>
</dbReference>
<dbReference type="CDD" id="cd20356">
    <property type="entry name" value="Rcat_RBR_HHARI-like"/>
    <property type="match status" value="1"/>
</dbReference>
<dbReference type="Pfam" id="PF19422">
    <property type="entry name" value="Ariadne"/>
    <property type="match status" value="1"/>
</dbReference>
<keyword evidence="8" id="KW-0833">Ubl conjugation pathway</keyword>
<evidence type="ECO:0000256" key="10">
    <source>
        <dbReference type="ARBA" id="ARBA00022833"/>
    </source>
</evidence>
<evidence type="ECO:0000256" key="7">
    <source>
        <dbReference type="ARBA" id="ARBA00022771"/>
    </source>
</evidence>
<dbReference type="GO" id="GO:0036064">
    <property type="term" value="C:ciliary basal body"/>
    <property type="evidence" value="ECO:0007669"/>
    <property type="project" value="TreeGrafter"/>
</dbReference>
<dbReference type="Pfam" id="PF22191">
    <property type="entry name" value="IBR_1"/>
    <property type="match status" value="1"/>
</dbReference>
<dbReference type="PANTHER" id="PTHR44186:SF1">
    <property type="entry name" value="BARDET-BIEDL SYNDROME 4 PROTEIN"/>
    <property type="match status" value="1"/>
</dbReference>
<dbReference type="PANTHER" id="PTHR44186">
    <property type="match status" value="1"/>
</dbReference>
<dbReference type="Proteomes" id="UP000886611">
    <property type="component" value="Unassembled WGS sequence"/>
</dbReference>